<dbReference type="InterPro" id="IPR058565">
    <property type="entry name" value="Ig_TRAPPC9_Trs120_1st"/>
</dbReference>
<evidence type="ECO:0008006" key="10">
    <source>
        <dbReference type="Google" id="ProtNLM"/>
    </source>
</evidence>
<evidence type="ECO:0000259" key="5">
    <source>
        <dbReference type="Pfam" id="PF26251"/>
    </source>
</evidence>
<feature type="domain" description="Trs120/TRAPPC9 TPR region" evidence="5">
    <location>
        <begin position="415"/>
        <end position="696"/>
    </location>
</feature>
<dbReference type="Pfam" id="PF26280">
    <property type="entry name" value="Ig_TRAPPC9-Trs120_2nd"/>
    <property type="match status" value="1"/>
</dbReference>
<comment type="subcellular location">
    <subcellularLocation>
        <location evidence="1">Golgi apparatus</location>
    </subcellularLocation>
</comment>
<keyword evidence="2" id="KW-0333">Golgi apparatus</keyword>
<feature type="domain" description="Trs120/TRAPPC9 N-terminal" evidence="4">
    <location>
        <begin position="5"/>
        <end position="399"/>
    </location>
</feature>
<dbReference type="InterPro" id="IPR058564">
    <property type="entry name" value="TPR_TRAPPC9_Trs120"/>
</dbReference>
<evidence type="ECO:0000313" key="9">
    <source>
        <dbReference type="Proteomes" id="UP000799438"/>
    </source>
</evidence>
<feature type="domain" description="Trs120/TRAPPC9 third Ig-like" evidence="7">
    <location>
        <begin position="1093"/>
        <end position="1216"/>
    </location>
</feature>
<dbReference type="Pfam" id="PF26282">
    <property type="entry name" value="Ig_TRAPPC9-Trs120_3rd"/>
    <property type="match status" value="1"/>
</dbReference>
<keyword evidence="9" id="KW-1185">Reference proteome</keyword>
<evidence type="ECO:0000313" key="8">
    <source>
        <dbReference type="EMBL" id="KAF2146099.1"/>
    </source>
</evidence>
<dbReference type="Proteomes" id="UP000799438">
    <property type="component" value="Unassembled WGS sequence"/>
</dbReference>
<dbReference type="Pfam" id="PF26254">
    <property type="entry name" value="Ig_TRAPPC9-Trs120_1st"/>
    <property type="match status" value="1"/>
</dbReference>
<dbReference type="PANTHER" id="PTHR21512">
    <property type="entry name" value="TRAFFICKING PROTEIN PARTICLE COMPLEX SUBUNIT 9"/>
    <property type="match status" value="1"/>
</dbReference>
<feature type="region of interest" description="Disordered" evidence="3">
    <location>
        <begin position="661"/>
        <end position="681"/>
    </location>
</feature>
<dbReference type="InterPro" id="IPR058563">
    <property type="entry name" value="Trs120_TRAPPC9_N"/>
</dbReference>
<reference evidence="8" key="1">
    <citation type="journal article" date="2020" name="Stud. Mycol.">
        <title>101 Dothideomycetes genomes: a test case for predicting lifestyles and emergence of pathogens.</title>
        <authorList>
            <person name="Haridas S."/>
            <person name="Albert R."/>
            <person name="Binder M."/>
            <person name="Bloem J."/>
            <person name="Labutti K."/>
            <person name="Salamov A."/>
            <person name="Andreopoulos B."/>
            <person name="Baker S."/>
            <person name="Barry K."/>
            <person name="Bills G."/>
            <person name="Bluhm B."/>
            <person name="Cannon C."/>
            <person name="Castanera R."/>
            <person name="Culley D."/>
            <person name="Daum C."/>
            <person name="Ezra D."/>
            <person name="Gonzalez J."/>
            <person name="Henrissat B."/>
            <person name="Kuo A."/>
            <person name="Liang C."/>
            <person name="Lipzen A."/>
            <person name="Lutzoni F."/>
            <person name="Magnuson J."/>
            <person name="Mondo S."/>
            <person name="Nolan M."/>
            <person name="Ohm R."/>
            <person name="Pangilinan J."/>
            <person name="Park H.-J."/>
            <person name="Ramirez L."/>
            <person name="Alfaro M."/>
            <person name="Sun H."/>
            <person name="Tritt A."/>
            <person name="Yoshinaga Y."/>
            <person name="Zwiers L.-H."/>
            <person name="Turgeon B."/>
            <person name="Goodwin S."/>
            <person name="Spatafora J."/>
            <person name="Crous P."/>
            <person name="Grigoriev I."/>
        </authorList>
    </citation>
    <scope>NUCLEOTIDE SEQUENCE</scope>
    <source>
        <strain evidence="8">CBS 121167</strain>
    </source>
</reference>
<dbReference type="PANTHER" id="PTHR21512:SF5">
    <property type="entry name" value="TRAFFICKING PROTEIN PARTICLE COMPLEX SUBUNIT 9"/>
    <property type="match status" value="1"/>
</dbReference>
<dbReference type="Pfam" id="PF08626">
    <property type="entry name" value="TRAPPC9-Trs120"/>
    <property type="match status" value="1"/>
</dbReference>
<dbReference type="RefSeq" id="XP_033401811.1">
    <property type="nucleotide sequence ID" value="XM_033543856.1"/>
</dbReference>
<feature type="domain" description="Trs120/TRAPPC9 first Ig-like" evidence="6">
    <location>
        <begin position="716"/>
        <end position="917"/>
    </location>
</feature>
<dbReference type="OrthoDB" id="27962at2759"/>
<dbReference type="InterPro" id="IPR013935">
    <property type="entry name" value="Trs120_TRAPPC9"/>
</dbReference>
<evidence type="ECO:0000259" key="7">
    <source>
        <dbReference type="Pfam" id="PF26282"/>
    </source>
</evidence>
<evidence type="ECO:0000259" key="6">
    <source>
        <dbReference type="Pfam" id="PF26254"/>
    </source>
</evidence>
<dbReference type="GeneID" id="54301353"/>
<dbReference type="Pfam" id="PF26251">
    <property type="entry name" value="TPR_TRAPPC9-Trs120"/>
    <property type="match status" value="1"/>
</dbReference>
<sequence>MAIDPFSPIALARIRVLLVPVGKIKRSRFMGFVERLQPESTIRLGDVSPDPRPDRTMFSPQRNPDGMLLYYMTTSIPPPSYLALSPLELFREPLMVIGLADGEEYGGPQAAGLDSSVALNRQQMKDAVEVLRDQYPRALVHKVLFFDSLFSSLQTWMPEETTLVPPASQSNSTTLKTVMCDLSAVLLAEMTTLARSLQALPEVNITATSTQQHTSNRSIFSIARQPSFGLGSPESPASRSTSPLPSINTASAVAKRASTPLRLEPPARSPTPQDAIMEDAKSPSADGPALSPALSPTEATTPTLQRPRALQRFSIQGFGSGSAEERARVSNECRRGLLSAEVSLMAGHVQDALEQLRFSSLRAMDCSDNLAIAKSIELMLACFLILLRLGSPFEIPPLCTSDPKGPVIEGSKEVLINIIPDLFQNVQNYYALAAKTDMNWPTPLLIAECKVRHAKLRIFISRSKGQVLSELFDAPQRESGPDQEELPPLKGVYGGMVKTITDTLFEGIDLVNSAAAATDLERAVIYSEVATCLAKLGLARKRAFVVKLLIDVLIPALLQARKLGAAEQGIHPATGMFAGGIAQADRKSPHDTLTTFLEDFTGAYGIASRQSTSPQAADDLSQYGSFILKTDVLLRCINVCEAMADLGGVLRFSSTLLNISVPPEPPREDESSHRSSLHPQEQARLHSNIVRTAQAAAAFGLPDIQARYWYEHLVQSVEYSAATVPRQLVMHKNPEKERLLELAQRARGNAKFEFQAFGRPRTRDGQPPGTPLVVNEPAHFKVHLRNSFAFEQPIKSIKLVTEEGEVLEGTTDNSVHIQPHSSQSFIIEVVARRLGSYKLSGLRIKVENCHEEDFPIASIALAPRSFVNSFKEQRTSVATVDSITKQLKRASTETHSSTSTSKEVVEEKIMTVNVVPEQPTLRMLVALRQDTLEVLQGERKTFLVTIAHEALASKISAKHLSLSFRNDAVQLFNELKDSESLLSRLYELDRAIEISQWRTKDIHLPSQILSTDNATFQVEVYGTTKLSNGFIDLEYSATDPPAEVEGYFVTTRISRQIHVSVEPTIRCYNFQVLSGSEAEHCFWAMYPMVEKRNNFVLTFSFENKSTRTLSVGTQGEEKGLMLTDGRQQYRPGERGHFAVLLKKIFVPHGEQPIPDPQYRQFIVTAAKETDTISRQCFWYKRALVDAVGVKWFEESGDEGTRHGDVDIGHLVFSPEWLGRMMAVLDVNMRLINVNASAQDPPDPIPIFDVSNDHTGTEFRRVEMRNVYELNRGEKAHVVTGLRNLTDRRQRFSITPTLRLLPDTDDGLTASQMLAELDPIRRLVYLDPYELYHFNAEMTMPAGVSHVDLGLEVAGEYPVHDTSLMCTIKVLEGAEDSVPQEHGR</sequence>
<name>A0A6A6BPN5_9PEZI</name>
<evidence type="ECO:0000256" key="3">
    <source>
        <dbReference type="SAM" id="MobiDB-lite"/>
    </source>
</evidence>
<accession>A0A6A6BPN5</accession>
<protein>
    <recommendedName>
        <fullName evidence="10">Hypercellular protein HypA</fullName>
    </recommendedName>
</protein>
<evidence type="ECO:0000256" key="1">
    <source>
        <dbReference type="ARBA" id="ARBA00004555"/>
    </source>
</evidence>
<dbReference type="EMBL" id="ML995476">
    <property type="protein sequence ID" value="KAF2146099.1"/>
    <property type="molecule type" value="Genomic_DNA"/>
</dbReference>
<proteinExistence type="predicted"/>
<dbReference type="GO" id="GO:0005802">
    <property type="term" value="C:trans-Golgi network"/>
    <property type="evidence" value="ECO:0007669"/>
    <property type="project" value="TreeGrafter"/>
</dbReference>
<evidence type="ECO:0000259" key="4">
    <source>
        <dbReference type="Pfam" id="PF08626"/>
    </source>
</evidence>
<dbReference type="InterPro" id="IPR058567">
    <property type="entry name" value="Ig_TRAPPC9_Trs120_3rd"/>
</dbReference>
<evidence type="ECO:0000256" key="2">
    <source>
        <dbReference type="ARBA" id="ARBA00023034"/>
    </source>
</evidence>
<gene>
    <name evidence="8" type="ORF">K452DRAFT_315353</name>
</gene>
<feature type="region of interest" description="Disordered" evidence="3">
    <location>
        <begin position="251"/>
        <end position="304"/>
    </location>
</feature>
<organism evidence="8 9">
    <name type="scientific">Aplosporella prunicola CBS 121167</name>
    <dbReference type="NCBI Taxonomy" id="1176127"/>
    <lineage>
        <taxon>Eukaryota</taxon>
        <taxon>Fungi</taxon>
        <taxon>Dikarya</taxon>
        <taxon>Ascomycota</taxon>
        <taxon>Pezizomycotina</taxon>
        <taxon>Dothideomycetes</taxon>
        <taxon>Dothideomycetes incertae sedis</taxon>
        <taxon>Botryosphaeriales</taxon>
        <taxon>Aplosporellaceae</taxon>
        <taxon>Aplosporella</taxon>
    </lineage>
</organism>